<dbReference type="InterPro" id="IPR020056">
    <property type="entry name" value="Rbsml_bL25/Gln-tRNA_synth_N"/>
</dbReference>
<comment type="caution">
    <text evidence="8">The sequence shown here is derived from an EMBL/GenBank/DDBJ whole genome shotgun (WGS) entry which is preliminary data.</text>
</comment>
<dbReference type="CDD" id="cd00495">
    <property type="entry name" value="Ribosomal_L25_TL5_CTC"/>
    <property type="match status" value="1"/>
</dbReference>
<dbReference type="GO" id="GO:0022625">
    <property type="term" value="C:cytosolic large ribosomal subunit"/>
    <property type="evidence" value="ECO:0007669"/>
    <property type="project" value="TreeGrafter"/>
</dbReference>
<dbReference type="PANTHER" id="PTHR33284:SF1">
    <property type="entry name" value="RIBOSOMAL PROTEIN L25_GLN-TRNA SYNTHETASE, ANTI-CODON-BINDING DOMAIN-CONTAINING PROTEIN"/>
    <property type="match status" value="1"/>
</dbReference>
<dbReference type="PANTHER" id="PTHR33284">
    <property type="entry name" value="RIBOSOMAL PROTEIN L25/GLN-TRNA SYNTHETASE, ANTI-CODON-BINDING DOMAIN-CONTAINING PROTEIN"/>
    <property type="match status" value="1"/>
</dbReference>
<dbReference type="Proteomes" id="UP000632828">
    <property type="component" value="Unassembled WGS sequence"/>
</dbReference>
<dbReference type="InterPro" id="IPR001021">
    <property type="entry name" value="Ribosomal_bL25_long"/>
</dbReference>
<keyword evidence="3 5" id="KW-0689">Ribosomal protein</keyword>
<evidence type="ECO:0000259" key="7">
    <source>
        <dbReference type="Pfam" id="PF14693"/>
    </source>
</evidence>
<evidence type="ECO:0000256" key="3">
    <source>
        <dbReference type="ARBA" id="ARBA00022980"/>
    </source>
</evidence>
<feature type="domain" description="Large ribosomal subunit protein bL25 beta" evidence="7">
    <location>
        <begin position="104"/>
        <end position="182"/>
    </location>
</feature>
<keyword evidence="4 5" id="KW-0687">Ribonucleoprotein</keyword>
<dbReference type="SUPFAM" id="SSF50715">
    <property type="entry name" value="Ribosomal protein L25-like"/>
    <property type="match status" value="1"/>
</dbReference>
<evidence type="ECO:0000256" key="1">
    <source>
        <dbReference type="ARBA" id="ARBA00022730"/>
    </source>
</evidence>
<evidence type="ECO:0000313" key="9">
    <source>
        <dbReference type="Proteomes" id="UP000632828"/>
    </source>
</evidence>
<dbReference type="Pfam" id="PF14693">
    <property type="entry name" value="Ribosomal_TL5_C"/>
    <property type="match status" value="1"/>
</dbReference>
<proteinExistence type="inferred from homology"/>
<dbReference type="Gene3D" id="2.40.240.10">
    <property type="entry name" value="Ribosomal Protein L25, Chain P"/>
    <property type="match status" value="1"/>
</dbReference>
<dbReference type="InterPro" id="IPR037121">
    <property type="entry name" value="Ribosomal_bL25_C"/>
</dbReference>
<gene>
    <name evidence="5" type="primary">rplY</name>
    <name evidence="5" type="synonym">ctc</name>
    <name evidence="8" type="ORF">ICT70_05475</name>
</gene>
<dbReference type="GO" id="GO:0008097">
    <property type="term" value="F:5S rRNA binding"/>
    <property type="evidence" value="ECO:0007669"/>
    <property type="project" value="InterPro"/>
</dbReference>
<comment type="subunit">
    <text evidence="5">Part of the 50S ribosomal subunit; part of the 5S rRNA/L5/L18/L25 subcomplex. Contacts the 5S rRNA. Binds to the 5S rRNA independently of L5 and L18.</text>
</comment>
<dbReference type="NCBIfam" id="TIGR00731">
    <property type="entry name" value="bL25_bact_ctc"/>
    <property type="match status" value="1"/>
</dbReference>
<protein>
    <recommendedName>
        <fullName evidence="5">Large ribosomal subunit protein bL25</fullName>
    </recommendedName>
    <alternativeName>
        <fullName evidence="5">General stress protein CTC</fullName>
    </alternativeName>
</protein>
<reference evidence="8" key="1">
    <citation type="submission" date="2020-09" db="EMBL/GenBank/DDBJ databases">
        <title>Pelobacter alkaliphilus sp. nov., a novel anaerobic arsenate-reducing bacterium from terrestrial mud volcano.</title>
        <authorList>
            <person name="Khomyakova M.A."/>
            <person name="Merkel A.Y."/>
            <person name="Slobodkin A.I."/>
        </authorList>
    </citation>
    <scope>NUCLEOTIDE SEQUENCE</scope>
    <source>
        <strain evidence="8">M08fum</strain>
    </source>
</reference>
<dbReference type="InterPro" id="IPR020930">
    <property type="entry name" value="Ribosomal_uL5_bac-type"/>
</dbReference>
<organism evidence="8 9">
    <name type="scientific">Pelovirga terrestris</name>
    <dbReference type="NCBI Taxonomy" id="2771352"/>
    <lineage>
        <taxon>Bacteria</taxon>
        <taxon>Pseudomonadati</taxon>
        <taxon>Thermodesulfobacteriota</taxon>
        <taxon>Desulfuromonadia</taxon>
        <taxon>Geobacterales</taxon>
        <taxon>Geobacteraceae</taxon>
        <taxon>Pelovirga</taxon>
    </lineage>
</organism>
<keyword evidence="1 5" id="KW-0699">rRNA-binding</keyword>
<dbReference type="AlphaFoldDB" id="A0A8J6QMJ1"/>
<dbReference type="GO" id="GO:0006412">
    <property type="term" value="P:translation"/>
    <property type="evidence" value="ECO:0007669"/>
    <property type="project" value="UniProtKB-UniRule"/>
</dbReference>
<evidence type="ECO:0000259" key="6">
    <source>
        <dbReference type="Pfam" id="PF01386"/>
    </source>
</evidence>
<dbReference type="HAMAP" id="MF_01334">
    <property type="entry name" value="Ribosomal_bL25_CTC"/>
    <property type="match status" value="1"/>
</dbReference>
<dbReference type="InterPro" id="IPR020057">
    <property type="entry name" value="Ribosomal_bL25_b-dom"/>
</dbReference>
<feature type="domain" description="Large ribosomal subunit protein bL25 L25" evidence="6">
    <location>
        <begin position="6"/>
        <end position="94"/>
    </location>
</feature>
<keyword evidence="9" id="KW-1185">Reference proteome</keyword>
<evidence type="ECO:0000256" key="5">
    <source>
        <dbReference type="HAMAP-Rule" id="MF_01334"/>
    </source>
</evidence>
<dbReference type="RefSeq" id="WP_191154398.1">
    <property type="nucleotide sequence ID" value="NZ_JACWUN010000005.1"/>
</dbReference>
<dbReference type="GO" id="GO:0003735">
    <property type="term" value="F:structural constituent of ribosome"/>
    <property type="evidence" value="ECO:0007669"/>
    <property type="project" value="InterPro"/>
</dbReference>
<dbReference type="EMBL" id="JACWUN010000005">
    <property type="protein sequence ID" value="MBD1400117.1"/>
    <property type="molecule type" value="Genomic_DNA"/>
</dbReference>
<comment type="function">
    <text evidence="5">This is one of the proteins that binds to the 5S RNA in the ribosome where it forms part of the central protuberance.</text>
</comment>
<evidence type="ECO:0000256" key="4">
    <source>
        <dbReference type="ARBA" id="ARBA00023274"/>
    </source>
</evidence>
<keyword evidence="2 5" id="KW-0694">RNA-binding</keyword>
<dbReference type="Gene3D" id="2.170.120.20">
    <property type="entry name" value="Ribosomal protein L25, beta domain"/>
    <property type="match status" value="1"/>
</dbReference>
<accession>A0A8J6QMJ1</accession>
<dbReference type="Pfam" id="PF01386">
    <property type="entry name" value="Ribosomal_L25p"/>
    <property type="match status" value="1"/>
</dbReference>
<dbReference type="InterPro" id="IPR011035">
    <property type="entry name" value="Ribosomal_bL25/Gln-tRNA_synth"/>
</dbReference>
<evidence type="ECO:0000313" key="8">
    <source>
        <dbReference type="EMBL" id="MBD1400117.1"/>
    </source>
</evidence>
<dbReference type="InterPro" id="IPR029751">
    <property type="entry name" value="Ribosomal_L25_dom"/>
</dbReference>
<comment type="similarity">
    <text evidence="5">Belongs to the bacterial ribosomal protein bL25 family. CTC subfamily.</text>
</comment>
<sequence>MAQVVLEVEARENAGKGFARRLRAAGKVPAVVYGKGMDATMVAVDPKALHKAVSGEAGWNTLLTLSGAGLDKKVVVLRDAQIHALRRDMLSVDFHAINLKEKGHFMVPVNLVGISKGQKMGGSTQLIRKELEVACLPTEVPQSIDIDIEALDIGDTVHIQDVTVPAGVELVHDVNFTVVTVIGHSAEEESDEEAEVAESDED</sequence>
<name>A0A8J6QMJ1_9BACT</name>
<evidence type="ECO:0000256" key="2">
    <source>
        <dbReference type="ARBA" id="ARBA00022884"/>
    </source>
</evidence>